<evidence type="ECO:0000313" key="3">
    <source>
        <dbReference type="Proteomes" id="UP000077266"/>
    </source>
</evidence>
<sequence length="52" mass="5800">MDVVPAAPIPEPTGRGNDGNEPSPELNKLRKLRISVSRRTSRAVSIIRRIFM</sequence>
<dbReference type="AlphaFoldDB" id="A0A165FC75"/>
<feature type="region of interest" description="Disordered" evidence="1">
    <location>
        <begin position="1"/>
        <end position="28"/>
    </location>
</feature>
<name>A0A165FC75_EXIGL</name>
<reference evidence="2 3" key="1">
    <citation type="journal article" date="2016" name="Mol. Biol. Evol.">
        <title>Comparative Genomics of Early-Diverging Mushroom-Forming Fungi Provides Insights into the Origins of Lignocellulose Decay Capabilities.</title>
        <authorList>
            <person name="Nagy L.G."/>
            <person name="Riley R."/>
            <person name="Tritt A."/>
            <person name="Adam C."/>
            <person name="Daum C."/>
            <person name="Floudas D."/>
            <person name="Sun H."/>
            <person name="Yadav J.S."/>
            <person name="Pangilinan J."/>
            <person name="Larsson K.H."/>
            <person name="Matsuura K."/>
            <person name="Barry K."/>
            <person name="Labutti K."/>
            <person name="Kuo R."/>
            <person name="Ohm R.A."/>
            <person name="Bhattacharya S.S."/>
            <person name="Shirouzu T."/>
            <person name="Yoshinaga Y."/>
            <person name="Martin F.M."/>
            <person name="Grigoriev I.V."/>
            <person name="Hibbett D.S."/>
        </authorList>
    </citation>
    <scope>NUCLEOTIDE SEQUENCE [LARGE SCALE GENOMIC DNA]</scope>
    <source>
        <strain evidence="2 3">HHB12029</strain>
    </source>
</reference>
<proteinExistence type="predicted"/>
<keyword evidence="3" id="KW-1185">Reference proteome</keyword>
<evidence type="ECO:0000256" key="1">
    <source>
        <dbReference type="SAM" id="MobiDB-lite"/>
    </source>
</evidence>
<evidence type="ECO:0000313" key="2">
    <source>
        <dbReference type="EMBL" id="KZV88755.1"/>
    </source>
</evidence>
<gene>
    <name evidence="2" type="ORF">EXIGLDRAFT_722405</name>
</gene>
<dbReference type="EMBL" id="KV426091">
    <property type="protein sequence ID" value="KZV88755.1"/>
    <property type="molecule type" value="Genomic_DNA"/>
</dbReference>
<organism evidence="2 3">
    <name type="scientific">Exidia glandulosa HHB12029</name>
    <dbReference type="NCBI Taxonomy" id="1314781"/>
    <lineage>
        <taxon>Eukaryota</taxon>
        <taxon>Fungi</taxon>
        <taxon>Dikarya</taxon>
        <taxon>Basidiomycota</taxon>
        <taxon>Agaricomycotina</taxon>
        <taxon>Agaricomycetes</taxon>
        <taxon>Auriculariales</taxon>
        <taxon>Exidiaceae</taxon>
        <taxon>Exidia</taxon>
    </lineage>
</organism>
<protein>
    <submittedName>
        <fullName evidence="2">Uncharacterized protein</fullName>
    </submittedName>
</protein>
<dbReference type="Proteomes" id="UP000077266">
    <property type="component" value="Unassembled WGS sequence"/>
</dbReference>
<dbReference type="InParanoid" id="A0A165FC75"/>
<accession>A0A165FC75</accession>